<keyword evidence="3" id="KW-1185">Reference proteome</keyword>
<evidence type="ECO:0000256" key="1">
    <source>
        <dbReference type="SAM" id="Phobius"/>
    </source>
</evidence>
<reference evidence="2" key="1">
    <citation type="submission" date="2020-11" db="EMBL/GenBank/DDBJ databases">
        <authorList>
            <person name="Whitehead M."/>
        </authorList>
    </citation>
    <scope>NUCLEOTIDE SEQUENCE</scope>
    <source>
        <strain evidence="2">EGII</strain>
    </source>
</reference>
<dbReference type="Proteomes" id="UP000606786">
    <property type="component" value="Unassembled WGS sequence"/>
</dbReference>
<keyword evidence="1" id="KW-0472">Membrane</keyword>
<keyword evidence="1" id="KW-1133">Transmembrane helix</keyword>
<accession>A0A811UTJ0</accession>
<gene>
    <name evidence="2" type="ORF">CCAP1982_LOCUS10981</name>
</gene>
<sequence>MFRHVLAASRCPFRTTRLRLVRSFLYVFYAFRYTLSTAIRIFGSRTFAFTPKAILSSAADYFTAPTGKLLGTIRTRLAASSSQRLMSGVSAFGIYGWPCQ</sequence>
<name>A0A811UTJ0_CERCA</name>
<proteinExistence type="predicted"/>
<evidence type="ECO:0000313" key="3">
    <source>
        <dbReference type="Proteomes" id="UP000606786"/>
    </source>
</evidence>
<protein>
    <submittedName>
        <fullName evidence="2">(Mediterranean fruit fly) hypothetical protein</fullName>
    </submittedName>
</protein>
<evidence type="ECO:0000313" key="2">
    <source>
        <dbReference type="EMBL" id="CAD7002492.1"/>
    </source>
</evidence>
<feature type="non-terminal residue" evidence="2">
    <location>
        <position position="1"/>
    </location>
</feature>
<feature type="transmembrane region" description="Helical" evidence="1">
    <location>
        <begin position="23"/>
        <end position="42"/>
    </location>
</feature>
<dbReference type="EMBL" id="CAJHJT010000034">
    <property type="protein sequence ID" value="CAD7002492.1"/>
    <property type="molecule type" value="Genomic_DNA"/>
</dbReference>
<comment type="caution">
    <text evidence="2">The sequence shown here is derived from an EMBL/GenBank/DDBJ whole genome shotgun (WGS) entry which is preliminary data.</text>
</comment>
<keyword evidence="1" id="KW-0812">Transmembrane</keyword>
<dbReference type="AlphaFoldDB" id="A0A811UTJ0"/>
<organism evidence="2 3">
    <name type="scientific">Ceratitis capitata</name>
    <name type="common">Mediterranean fruit fly</name>
    <name type="synonym">Tephritis capitata</name>
    <dbReference type="NCBI Taxonomy" id="7213"/>
    <lineage>
        <taxon>Eukaryota</taxon>
        <taxon>Metazoa</taxon>
        <taxon>Ecdysozoa</taxon>
        <taxon>Arthropoda</taxon>
        <taxon>Hexapoda</taxon>
        <taxon>Insecta</taxon>
        <taxon>Pterygota</taxon>
        <taxon>Neoptera</taxon>
        <taxon>Endopterygota</taxon>
        <taxon>Diptera</taxon>
        <taxon>Brachycera</taxon>
        <taxon>Muscomorpha</taxon>
        <taxon>Tephritoidea</taxon>
        <taxon>Tephritidae</taxon>
        <taxon>Ceratitis</taxon>
        <taxon>Ceratitis</taxon>
    </lineage>
</organism>